<dbReference type="HOGENOM" id="CLU_079122_0_0_1"/>
<protein>
    <recommendedName>
        <fullName evidence="1">BTB domain-containing protein</fullName>
    </recommendedName>
</protein>
<dbReference type="OrthoDB" id="3164835at2759"/>
<evidence type="ECO:0000313" key="3">
    <source>
        <dbReference type="Proteomes" id="UP000007148"/>
    </source>
</evidence>
<dbReference type="SMART" id="SM00225">
    <property type="entry name" value="BTB"/>
    <property type="match status" value="1"/>
</dbReference>
<dbReference type="InterPro" id="IPR011333">
    <property type="entry name" value="SKP1/BTB/POZ_sf"/>
</dbReference>
<organism evidence="2 3">
    <name type="scientific">Serendipita indica (strain DSM 11827)</name>
    <name type="common">Root endophyte fungus</name>
    <name type="synonym">Piriformospora indica</name>
    <dbReference type="NCBI Taxonomy" id="1109443"/>
    <lineage>
        <taxon>Eukaryota</taxon>
        <taxon>Fungi</taxon>
        <taxon>Dikarya</taxon>
        <taxon>Basidiomycota</taxon>
        <taxon>Agaricomycotina</taxon>
        <taxon>Agaricomycetes</taxon>
        <taxon>Sebacinales</taxon>
        <taxon>Serendipitaceae</taxon>
        <taxon>Serendipita</taxon>
    </lineage>
</organism>
<evidence type="ECO:0000259" key="1">
    <source>
        <dbReference type="SMART" id="SM00225"/>
    </source>
</evidence>
<evidence type="ECO:0000313" key="2">
    <source>
        <dbReference type="EMBL" id="CCA73445.1"/>
    </source>
</evidence>
<dbReference type="InterPro" id="IPR000210">
    <property type="entry name" value="BTB/POZ_dom"/>
</dbReference>
<reference evidence="2 3" key="1">
    <citation type="journal article" date="2011" name="PLoS Pathog.">
        <title>Endophytic Life Strategies Decoded by Genome and Transcriptome Analyses of the Mutualistic Root Symbiont Piriformospora indica.</title>
        <authorList>
            <person name="Zuccaro A."/>
            <person name="Lahrmann U."/>
            <person name="Guldener U."/>
            <person name="Langen G."/>
            <person name="Pfiffi S."/>
            <person name="Biedenkopf D."/>
            <person name="Wong P."/>
            <person name="Samans B."/>
            <person name="Grimm C."/>
            <person name="Basiewicz M."/>
            <person name="Murat C."/>
            <person name="Martin F."/>
            <person name="Kogel K.H."/>
        </authorList>
    </citation>
    <scope>NUCLEOTIDE SEQUENCE [LARGE SCALE GENOMIC DNA]</scope>
    <source>
        <strain evidence="2 3">DSM 11827</strain>
    </source>
</reference>
<dbReference type="Pfam" id="PF00651">
    <property type="entry name" value="BTB"/>
    <property type="match status" value="1"/>
</dbReference>
<dbReference type="EMBL" id="CAFZ01000225">
    <property type="protein sequence ID" value="CCA73445.1"/>
    <property type="molecule type" value="Genomic_DNA"/>
</dbReference>
<dbReference type="Gene3D" id="3.30.710.10">
    <property type="entry name" value="Potassium Channel Kv1.1, Chain A"/>
    <property type="match status" value="1"/>
</dbReference>
<dbReference type="eggNOG" id="ENOG502RC8W">
    <property type="taxonomic scope" value="Eukaryota"/>
</dbReference>
<keyword evidence="3" id="KW-1185">Reference proteome</keyword>
<dbReference type="AlphaFoldDB" id="G4TQ52"/>
<accession>G4TQ52</accession>
<name>G4TQ52_SERID</name>
<proteinExistence type="predicted"/>
<gene>
    <name evidence="2" type="ORF">PIIN_07399</name>
</gene>
<dbReference type="Proteomes" id="UP000007148">
    <property type="component" value="Unassembled WGS sequence"/>
</dbReference>
<sequence length="284" mass="32869">MATENMKHSPEFPVGYGEFILISSDNVVFHFPHFLLGHVSPVFRDMFSLSSSEAVTGPPEVKLTEDSATIDHLLRFFDPNKKILPTESLDQMVRLYEAAHKYQVQQVSDWLEREIQIIALSKRSKEFSNPMQVLAVASRYRLPEVARVALRQLISAPSSAMQGDITVGSNLFGHLLHLREQRLRWYIQHLDNWLKDRRQNFNEFFNSCHDCERTLFNVQAQFFPIIALLSSHPSHHTLRQYLPPRGRDVCSRHNTDFLFYPLMKLVNAAVELEKELPNLPAGYH</sequence>
<feature type="domain" description="BTB" evidence="1">
    <location>
        <begin position="18"/>
        <end position="119"/>
    </location>
</feature>
<dbReference type="InParanoid" id="G4TQ52"/>
<comment type="caution">
    <text evidence="2">The sequence shown here is derived from an EMBL/GenBank/DDBJ whole genome shotgun (WGS) entry which is preliminary data.</text>
</comment>